<dbReference type="Gene3D" id="3.40.630.190">
    <property type="entry name" value="LCP protein"/>
    <property type="match status" value="1"/>
</dbReference>
<dbReference type="EMBL" id="MGAG01000028">
    <property type="protein sequence ID" value="OGK40164.1"/>
    <property type="molecule type" value="Genomic_DNA"/>
</dbReference>
<proteinExistence type="inferred from homology"/>
<dbReference type="Pfam" id="PF03816">
    <property type="entry name" value="LytR_cpsA_psr"/>
    <property type="match status" value="1"/>
</dbReference>
<evidence type="ECO:0000313" key="3">
    <source>
        <dbReference type="EMBL" id="OGK40164.1"/>
    </source>
</evidence>
<accession>A0A1F7I9X8</accession>
<dbReference type="InterPro" id="IPR004474">
    <property type="entry name" value="LytR_CpsA_psr"/>
</dbReference>
<dbReference type="STRING" id="1802056.A2954_06535"/>
<evidence type="ECO:0000313" key="4">
    <source>
        <dbReference type="Proteomes" id="UP000177698"/>
    </source>
</evidence>
<dbReference type="PANTHER" id="PTHR33392">
    <property type="entry name" value="POLYISOPRENYL-TEICHOIC ACID--PEPTIDOGLYCAN TEICHOIC ACID TRANSFERASE TAGU"/>
    <property type="match status" value="1"/>
</dbReference>
<evidence type="ECO:0000259" key="2">
    <source>
        <dbReference type="Pfam" id="PF03816"/>
    </source>
</evidence>
<dbReference type="Proteomes" id="UP000177698">
    <property type="component" value="Unassembled WGS sequence"/>
</dbReference>
<comment type="caution">
    <text evidence="3">The sequence shown here is derived from an EMBL/GenBank/DDBJ whole genome shotgun (WGS) entry which is preliminary data.</text>
</comment>
<dbReference type="PANTHER" id="PTHR33392:SF6">
    <property type="entry name" value="POLYISOPRENYL-TEICHOIC ACID--PEPTIDOGLYCAN TEICHOIC ACID TRANSFERASE TAGU"/>
    <property type="match status" value="1"/>
</dbReference>
<reference evidence="3 4" key="1">
    <citation type="journal article" date="2016" name="Nat. Commun.">
        <title>Thousands of microbial genomes shed light on interconnected biogeochemical processes in an aquifer system.</title>
        <authorList>
            <person name="Anantharaman K."/>
            <person name="Brown C.T."/>
            <person name="Hug L.A."/>
            <person name="Sharon I."/>
            <person name="Castelle C.J."/>
            <person name="Probst A.J."/>
            <person name="Thomas B.C."/>
            <person name="Singh A."/>
            <person name="Wilkins M.J."/>
            <person name="Karaoz U."/>
            <person name="Brodie E.L."/>
            <person name="Williams K.H."/>
            <person name="Hubbard S.S."/>
            <person name="Banfield J.F."/>
        </authorList>
    </citation>
    <scope>NUCLEOTIDE SEQUENCE [LARGE SCALE GENOMIC DNA]</scope>
</reference>
<dbReference type="InterPro" id="IPR050922">
    <property type="entry name" value="LytR/CpsA/Psr_CW_biosynth"/>
</dbReference>
<sequence length="395" mass="44451">MKKIYLIIAGVFLSAILFYALKIGLFYNKIYTPKNGNQINTTPIPVKTNFSFLLLGYAGGNHAGTYLTDTIIVMHFDTKKKKALMISLPRDIWVKLPTKSGDDFHSKINTVYETELFPNDFPDLDTKIAGNKSDAELTKYILGEITGFQIDNYISIDFASFTKSIDILGGVDINVTKAFEDEKYPAEGKENDLCGKEEQFKQIEPYLNDLDATKSAEKEKLLKEKPELDEFLRNATASPELVFPCRYEKISFAKGTQHMDGSTALKFARSRQSPQDGGDFARARRQQQVIEAVRARVFSVGFISKIPSLLDELDQYVKTDIGPEEITRISKEIPNAGDYILSSLVLSDENILSADRSTNGQFILIPETGEDDWESVQKFIRNNLEIITPPPIPKK</sequence>
<evidence type="ECO:0000256" key="1">
    <source>
        <dbReference type="ARBA" id="ARBA00006068"/>
    </source>
</evidence>
<feature type="domain" description="Cell envelope-related transcriptional attenuator" evidence="2">
    <location>
        <begin position="68"/>
        <end position="296"/>
    </location>
</feature>
<protein>
    <recommendedName>
        <fullName evidence="2">Cell envelope-related transcriptional attenuator domain-containing protein</fullName>
    </recommendedName>
</protein>
<organism evidence="3 4">
    <name type="scientific">Candidatus Roizmanbacteria bacterium RIFCSPLOWO2_01_FULL_37_12</name>
    <dbReference type="NCBI Taxonomy" id="1802056"/>
    <lineage>
        <taxon>Bacteria</taxon>
        <taxon>Candidatus Roizmaniibacteriota</taxon>
    </lineage>
</organism>
<gene>
    <name evidence="3" type="ORF">A2954_06535</name>
</gene>
<comment type="similarity">
    <text evidence="1">Belongs to the LytR/CpsA/Psr (LCP) family.</text>
</comment>
<dbReference type="AlphaFoldDB" id="A0A1F7I9X8"/>
<name>A0A1F7I9X8_9BACT</name>